<dbReference type="InterPro" id="IPR051046">
    <property type="entry name" value="MurCDEF_CellWall_CoF430Synth"/>
</dbReference>
<evidence type="ECO:0000256" key="3">
    <source>
        <dbReference type="ARBA" id="ARBA00022840"/>
    </source>
</evidence>
<keyword evidence="2" id="KW-0547">Nucleotide-binding</keyword>
<dbReference type="EMBL" id="JBBNAG010000007">
    <property type="protein sequence ID" value="KAK9117816.1"/>
    <property type="molecule type" value="Genomic_DNA"/>
</dbReference>
<dbReference type="InterPro" id="IPR036615">
    <property type="entry name" value="Mur_ligase_C_dom_sf"/>
</dbReference>
<evidence type="ECO:0000313" key="5">
    <source>
        <dbReference type="EMBL" id="KAK9117816.1"/>
    </source>
</evidence>
<protein>
    <recommendedName>
        <fullName evidence="4">Mur ligase C-terminal domain-containing protein</fullName>
    </recommendedName>
</protein>
<proteinExistence type="predicted"/>
<comment type="caution">
    <text evidence="5">The sequence shown here is derived from an EMBL/GenBank/DDBJ whole genome shotgun (WGS) entry which is preliminary data.</text>
</comment>
<sequence length="140" mass="14912">MRSELETAQNGIRIINDVYNANPTSTTAGISSLKAIDCSGRRVAILGDMLELGPTVIKAHETVLNQCFDARIALIALVGKRFLAAAENVNIAGNANVICSLDVNSLAQQITSILRSTDVVLVKGSRGMQMERIVDGIKST</sequence>
<dbReference type="Pfam" id="PF02875">
    <property type="entry name" value="Mur_ligase_C"/>
    <property type="match status" value="1"/>
</dbReference>
<dbReference type="AlphaFoldDB" id="A0AAP0ILL4"/>
<dbReference type="SUPFAM" id="SSF53244">
    <property type="entry name" value="MurD-like peptide ligases, peptide-binding domain"/>
    <property type="match status" value="1"/>
</dbReference>
<gene>
    <name evidence="5" type="ORF">Scep_015909</name>
</gene>
<reference evidence="5 6" key="1">
    <citation type="submission" date="2024-01" db="EMBL/GenBank/DDBJ databases">
        <title>Genome assemblies of Stephania.</title>
        <authorList>
            <person name="Yang L."/>
        </authorList>
    </citation>
    <scope>NUCLEOTIDE SEQUENCE [LARGE SCALE GENOMIC DNA]</scope>
    <source>
        <strain evidence="5">JXDWG</strain>
        <tissue evidence="5">Leaf</tissue>
    </source>
</reference>
<evidence type="ECO:0000256" key="2">
    <source>
        <dbReference type="ARBA" id="ARBA00022741"/>
    </source>
</evidence>
<dbReference type="PANTHER" id="PTHR43024:SF1">
    <property type="entry name" value="UDP-N-ACETYLMURAMOYL-TRIPEPTIDE--D-ALANYL-D-ALANINE LIGASE"/>
    <property type="match status" value="1"/>
</dbReference>
<evidence type="ECO:0000256" key="1">
    <source>
        <dbReference type="ARBA" id="ARBA00022598"/>
    </source>
</evidence>
<dbReference type="Proteomes" id="UP001419268">
    <property type="component" value="Unassembled WGS sequence"/>
</dbReference>
<dbReference type="InterPro" id="IPR004101">
    <property type="entry name" value="Mur_ligase_C"/>
</dbReference>
<organism evidence="5 6">
    <name type="scientific">Stephania cephalantha</name>
    <dbReference type="NCBI Taxonomy" id="152367"/>
    <lineage>
        <taxon>Eukaryota</taxon>
        <taxon>Viridiplantae</taxon>
        <taxon>Streptophyta</taxon>
        <taxon>Embryophyta</taxon>
        <taxon>Tracheophyta</taxon>
        <taxon>Spermatophyta</taxon>
        <taxon>Magnoliopsida</taxon>
        <taxon>Ranunculales</taxon>
        <taxon>Menispermaceae</taxon>
        <taxon>Menispermoideae</taxon>
        <taxon>Cissampelideae</taxon>
        <taxon>Stephania</taxon>
    </lineage>
</organism>
<name>A0AAP0ILL4_9MAGN</name>
<dbReference type="PANTHER" id="PTHR43024">
    <property type="entry name" value="UDP-N-ACETYLMURAMOYL-TRIPEPTIDE--D-ALANYL-D-ALANINE LIGASE"/>
    <property type="match status" value="1"/>
</dbReference>
<evidence type="ECO:0000313" key="6">
    <source>
        <dbReference type="Proteomes" id="UP001419268"/>
    </source>
</evidence>
<feature type="domain" description="Mur ligase C-terminal" evidence="4">
    <location>
        <begin position="2"/>
        <end position="126"/>
    </location>
</feature>
<dbReference type="GO" id="GO:0016881">
    <property type="term" value="F:acid-amino acid ligase activity"/>
    <property type="evidence" value="ECO:0007669"/>
    <property type="project" value="InterPro"/>
</dbReference>
<evidence type="ECO:0000259" key="4">
    <source>
        <dbReference type="Pfam" id="PF02875"/>
    </source>
</evidence>
<keyword evidence="6" id="KW-1185">Reference proteome</keyword>
<keyword evidence="3" id="KW-0067">ATP-binding</keyword>
<dbReference type="Gene3D" id="3.90.190.20">
    <property type="entry name" value="Mur ligase, C-terminal domain"/>
    <property type="match status" value="1"/>
</dbReference>
<keyword evidence="1" id="KW-0436">Ligase</keyword>
<dbReference type="GO" id="GO:0005524">
    <property type="term" value="F:ATP binding"/>
    <property type="evidence" value="ECO:0007669"/>
    <property type="project" value="UniProtKB-KW"/>
</dbReference>
<accession>A0AAP0ILL4</accession>